<proteinExistence type="predicted"/>
<keyword evidence="1" id="KW-0238">DNA-binding</keyword>
<dbReference type="InterPro" id="IPR039420">
    <property type="entry name" value="WalR-like"/>
</dbReference>
<evidence type="ECO:0000259" key="2">
    <source>
        <dbReference type="PROSITE" id="PS50043"/>
    </source>
</evidence>
<dbReference type="Proteomes" id="UP001165079">
    <property type="component" value="Unassembled WGS sequence"/>
</dbReference>
<dbReference type="CDD" id="cd06170">
    <property type="entry name" value="LuxR_C_like"/>
    <property type="match status" value="1"/>
</dbReference>
<dbReference type="Gene3D" id="1.25.40.10">
    <property type="entry name" value="Tetratricopeptide repeat domain"/>
    <property type="match status" value="1"/>
</dbReference>
<evidence type="ECO:0000313" key="4">
    <source>
        <dbReference type="Proteomes" id="UP001165079"/>
    </source>
</evidence>
<protein>
    <recommendedName>
        <fullName evidence="2">HTH luxR-type domain-containing protein</fullName>
    </recommendedName>
</protein>
<dbReference type="InterPro" id="IPR027417">
    <property type="entry name" value="P-loop_NTPase"/>
</dbReference>
<dbReference type="PROSITE" id="PS50043">
    <property type="entry name" value="HTH_LUXR_2"/>
    <property type="match status" value="1"/>
</dbReference>
<dbReference type="InterPro" id="IPR011990">
    <property type="entry name" value="TPR-like_helical_dom_sf"/>
</dbReference>
<dbReference type="SUPFAM" id="SSF46894">
    <property type="entry name" value="C-terminal effector domain of the bipartite response regulators"/>
    <property type="match status" value="1"/>
</dbReference>
<dbReference type="Pfam" id="PF13191">
    <property type="entry name" value="AAA_16"/>
    <property type="match status" value="1"/>
</dbReference>
<dbReference type="GO" id="GO:0003677">
    <property type="term" value="F:DNA binding"/>
    <property type="evidence" value="ECO:0007669"/>
    <property type="project" value="UniProtKB-KW"/>
</dbReference>
<dbReference type="EMBL" id="BSTX01000001">
    <property type="protein sequence ID" value="GLZ75995.1"/>
    <property type="molecule type" value="Genomic_DNA"/>
</dbReference>
<dbReference type="PRINTS" id="PR00038">
    <property type="entry name" value="HTHLUXR"/>
</dbReference>
<comment type="caution">
    <text evidence="3">The sequence shown here is derived from an EMBL/GenBank/DDBJ whole genome shotgun (WGS) entry which is preliminary data.</text>
</comment>
<keyword evidence="4" id="KW-1185">Reference proteome</keyword>
<dbReference type="PANTHER" id="PTHR43214">
    <property type="entry name" value="TWO-COMPONENT RESPONSE REGULATOR"/>
    <property type="match status" value="1"/>
</dbReference>
<name>A0A9W6W8T8_9ACTN</name>
<dbReference type="SUPFAM" id="SSF52540">
    <property type="entry name" value="P-loop containing nucleoside triphosphate hydrolases"/>
    <property type="match status" value="1"/>
</dbReference>
<sequence>MYGREAERRAIAAVAASGGVLVIRGEAGTGKTALLTGAARDGRVLRAAGSCAETGIAFSGLHRLLAPVRDAVDALPRHRAEALRAALDGDGPATDLRVCAAVHDLLTALDALVIVDDADTLDPASLAVLLFCARRATGRTGFLLALGEHGADTRGLPELRLGGLAEADAVRLLGEVDPGTRRLILDTAEGNPLALVELAKATDAERALLTGAPPLPGLYAARVAALGGPYRRALLVAAADDTRRPEIVAAARERMGLAEVDDALLARPLSRAAVYHGADPGERRQTHLALAGVLDEYGEHARARRHRALAATRPDARLADGLERDAKDAAGRGGLAAAVSALLHAARLSVSPGDRARRTASAAHAAWKSGHTDLARSLTSTVDDGETVRLRGLIELYGGHQPTAFATLVRGAAASPPERAAELSFMAVDAALHAGLPDEAIAVAEGIAAAHPDPATRRYGRWLADSAAGKPVPATAWEVYDAAPEPVARSGAHRWILPMAITRGGGREAREFALTATERLRSTGMLALVATPLLWLAELEHRLGMWDEAVAHAREGLAFARDAGQPVAEADLLSLLALVDADRGEASSYATDALALALPLGNRLAGDRARLALSRSALLRGEAAAEETPEGVYGEARADLAEGRLLRRARRPRAAREPLRRAVAAFDALGAVPWAALARDELRASGDAVLRPVADPLTPQEHAVATLAAEGLTNREIGARMFLSPRTVGYHLAKVFQKVGVSARAQLRELEFIR</sequence>
<dbReference type="InterPro" id="IPR041664">
    <property type="entry name" value="AAA_16"/>
</dbReference>
<evidence type="ECO:0000256" key="1">
    <source>
        <dbReference type="ARBA" id="ARBA00023125"/>
    </source>
</evidence>
<dbReference type="InterPro" id="IPR036388">
    <property type="entry name" value="WH-like_DNA-bd_sf"/>
</dbReference>
<feature type="domain" description="HTH luxR-type" evidence="2">
    <location>
        <begin position="690"/>
        <end position="754"/>
    </location>
</feature>
<dbReference type="AlphaFoldDB" id="A0A9W6W8T8"/>
<dbReference type="PANTHER" id="PTHR43214:SF42">
    <property type="entry name" value="TRANSCRIPTIONAL REGULATORY PROTEIN DESR"/>
    <property type="match status" value="1"/>
</dbReference>
<dbReference type="GO" id="GO:0006355">
    <property type="term" value="P:regulation of DNA-templated transcription"/>
    <property type="evidence" value="ECO:0007669"/>
    <property type="project" value="InterPro"/>
</dbReference>
<organism evidence="3 4">
    <name type="scientific">Actinorhabdospora filicis</name>
    <dbReference type="NCBI Taxonomy" id="1785913"/>
    <lineage>
        <taxon>Bacteria</taxon>
        <taxon>Bacillati</taxon>
        <taxon>Actinomycetota</taxon>
        <taxon>Actinomycetes</taxon>
        <taxon>Micromonosporales</taxon>
        <taxon>Micromonosporaceae</taxon>
        <taxon>Actinorhabdospora</taxon>
    </lineage>
</organism>
<dbReference type="RefSeq" id="WP_285661196.1">
    <property type="nucleotide sequence ID" value="NZ_BSTX01000001.1"/>
</dbReference>
<dbReference type="Pfam" id="PF00196">
    <property type="entry name" value="GerE"/>
    <property type="match status" value="1"/>
</dbReference>
<reference evidence="3" key="1">
    <citation type="submission" date="2023-03" db="EMBL/GenBank/DDBJ databases">
        <title>Actinorhabdospora filicis NBRC 111898.</title>
        <authorList>
            <person name="Ichikawa N."/>
            <person name="Sato H."/>
            <person name="Tonouchi N."/>
        </authorList>
    </citation>
    <scope>NUCLEOTIDE SEQUENCE</scope>
    <source>
        <strain evidence="3">NBRC 111898</strain>
    </source>
</reference>
<evidence type="ECO:0000313" key="3">
    <source>
        <dbReference type="EMBL" id="GLZ75995.1"/>
    </source>
</evidence>
<accession>A0A9W6W8T8</accession>
<dbReference type="InterPro" id="IPR000792">
    <property type="entry name" value="Tscrpt_reg_LuxR_C"/>
</dbReference>
<gene>
    <name evidence="3" type="ORF">Afil01_08020</name>
</gene>
<dbReference type="SMART" id="SM00421">
    <property type="entry name" value="HTH_LUXR"/>
    <property type="match status" value="1"/>
</dbReference>
<dbReference type="Gene3D" id="1.10.10.10">
    <property type="entry name" value="Winged helix-like DNA-binding domain superfamily/Winged helix DNA-binding domain"/>
    <property type="match status" value="1"/>
</dbReference>
<dbReference type="InterPro" id="IPR016032">
    <property type="entry name" value="Sig_transdc_resp-reg_C-effctor"/>
</dbReference>
<dbReference type="Gene3D" id="3.40.50.300">
    <property type="entry name" value="P-loop containing nucleotide triphosphate hydrolases"/>
    <property type="match status" value="1"/>
</dbReference>